<dbReference type="STRING" id="112248.SAMN05444392_101670"/>
<protein>
    <submittedName>
        <fullName evidence="3">8-oxo-dGTP diphosphatase</fullName>
    </submittedName>
</protein>
<dbReference type="PROSITE" id="PS51462">
    <property type="entry name" value="NUDIX"/>
    <property type="match status" value="1"/>
</dbReference>
<dbReference type="CDD" id="cd18886">
    <property type="entry name" value="NUDIX_MutT_Nudt1"/>
    <property type="match status" value="1"/>
</dbReference>
<dbReference type="RefSeq" id="WP_084730991.1">
    <property type="nucleotide sequence ID" value="NZ_FQVL01000001.1"/>
</dbReference>
<dbReference type="PANTHER" id="PTHR43222">
    <property type="entry name" value="NUDIX HYDROLASE 23"/>
    <property type="match status" value="1"/>
</dbReference>
<gene>
    <name evidence="3" type="ORF">SAMN05444392_101670</name>
</gene>
<dbReference type="GO" id="GO:0016787">
    <property type="term" value="F:hydrolase activity"/>
    <property type="evidence" value="ECO:0007669"/>
    <property type="project" value="UniProtKB-KW"/>
</dbReference>
<dbReference type="InterPro" id="IPR000086">
    <property type="entry name" value="NUDIX_hydrolase_dom"/>
</dbReference>
<dbReference type="AlphaFoldDB" id="A0A1M4TW96"/>
<reference evidence="3 4" key="1">
    <citation type="submission" date="2016-11" db="EMBL/GenBank/DDBJ databases">
        <authorList>
            <person name="Jaros S."/>
            <person name="Januszkiewicz K."/>
            <person name="Wedrychowicz H."/>
        </authorList>
    </citation>
    <scope>NUCLEOTIDE SEQUENCE [LARGE SCALE GENOMIC DNA]</scope>
    <source>
        <strain evidence="3 4">DSM 44666</strain>
    </source>
</reference>
<evidence type="ECO:0000259" key="2">
    <source>
        <dbReference type="PROSITE" id="PS51462"/>
    </source>
</evidence>
<keyword evidence="4" id="KW-1185">Reference proteome</keyword>
<keyword evidence="1" id="KW-0378">Hydrolase</keyword>
<dbReference type="InterPro" id="IPR015797">
    <property type="entry name" value="NUDIX_hydrolase-like_dom_sf"/>
</dbReference>
<evidence type="ECO:0000256" key="1">
    <source>
        <dbReference type="ARBA" id="ARBA00022801"/>
    </source>
</evidence>
<name>A0A1M4TW96_9BACL</name>
<dbReference type="InterPro" id="IPR020084">
    <property type="entry name" value="NUDIX_hydrolase_CS"/>
</dbReference>
<dbReference type="Pfam" id="PF00293">
    <property type="entry name" value="NUDIX"/>
    <property type="match status" value="1"/>
</dbReference>
<feature type="domain" description="Nudix hydrolase" evidence="2">
    <location>
        <begin position="9"/>
        <end position="141"/>
    </location>
</feature>
<sequence>MMQSQGKKPKILFTLCFITCNESILMLNRQYPPWMGKWNGLGGKIEHGETPQKGIIREVCEESGILLPSVTDKGIVRWTDNGVETGGMYLYLAIMPNNQQLKTPQKVAEGVLDWKWISWVLHQENQGIADNVPFFLPKMLYDSRRYEHFCSYENGTIANFRSKLMR</sequence>
<dbReference type="Gene3D" id="3.90.79.10">
    <property type="entry name" value="Nucleoside Triphosphate Pyrophosphohydrolase"/>
    <property type="match status" value="1"/>
</dbReference>
<dbReference type="Proteomes" id="UP000184476">
    <property type="component" value="Unassembled WGS sequence"/>
</dbReference>
<organism evidence="3 4">
    <name type="scientific">Seinonella peptonophila</name>
    <dbReference type="NCBI Taxonomy" id="112248"/>
    <lineage>
        <taxon>Bacteria</taxon>
        <taxon>Bacillati</taxon>
        <taxon>Bacillota</taxon>
        <taxon>Bacilli</taxon>
        <taxon>Bacillales</taxon>
        <taxon>Thermoactinomycetaceae</taxon>
        <taxon>Seinonella</taxon>
    </lineage>
</organism>
<dbReference type="SUPFAM" id="SSF55811">
    <property type="entry name" value="Nudix"/>
    <property type="match status" value="1"/>
</dbReference>
<accession>A0A1M4TW96</accession>
<dbReference type="PANTHER" id="PTHR43222:SF2">
    <property type="entry name" value="NUDIX HYDROLASE 23, CHLOROPLASTIC"/>
    <property type="match status" value="1"/>
</dbReference>
<proteinExistence type="predicted"/>
<evidence type="ECO:0000313" key="4">
    <source>
        <dbReference type="Proteomes" id="UP000184476"/>
    </source>
</evidence>
<dbReference type="PROSITE" id="PS00893">
    <property type="entry name" value="NUDIX_BOX"/>
    <property type="match status" value="1"/>
</dbReference>
<dbReference type="EMBL" id="FQVL01000001">
    <property type="protein sequence ID" value="SHE48577.1"/>
    <property type="molecule type" value="Genomic_DNA"/>
</dbReference>
<evidence type="ECO:0000313" key="3">
    <source>
        <dbReference type="EMBL" id="SHE48577.1"/>
    </source>
</evidence>